<dbReference type="AlphaFoldDB" id="L1IIV2"/>
<protein>
    <submittedName>
        <fullName evidence="1 2">Uncharacterized protein</fullName>
    </submittedName>
</protein>
<dbReference type="InterPro" id="IPR006813">
    <property type="entry name" value="Glyco_trans_17"/>
</dbReference>
<evidence type="ECO:0000313" key="3">
    <source>
        <dbReference type="Proteomes" id="UP000011087"/>
    </source>
</evidence>
<dbReference type="OrthoDB" id="6474464at2759"/>
<reference evidence="2" key="3">
    <citation type="submission" date="2015-06" db="UniProtKB">
        <authorList>
            <consortium name="EnsemblProtists"/>
        </authorList>
    </citation>
    <scope>IDENTIFICATION</scope>
</reference>
<evidence type="ECO:0000313" key="2">
    <source>
        <dbReference type="EnsemblProtists" id="EKX36188"/>
    </source>
</evidence>
<dbReference type="PANTHER" id="PTHR12224">
    <property type="entry name" value="BETA-1,4-MANNOSYL-GLYCOPROTEIN BETA-1,4-N-ACETYLGLUCOSAMINYL-TRANSFERASE"/>
    <property type="match status" value="1"/>
</dbReference>
<dbReference type="PaxDb" id="55529-EKX36188"/>
<accession>L1IIV2</accession>
<dbReference type="RefSeq" id="XP_005823168.1">
    <property type="nucleotide sequence ID" value="XM_005823111.1"/>
</dbReference>
<proteinExistence type="predicted"/>
<dbReference type="EMBL" id="JH993078">
    <property type="protein sequence ID" value="EKX36188.1"/>
    <property type="molecule type" value="Genomic_DNA"/>
</dbReference>
<dbReference type="Proteomes" id="UP000011087">
    <property type="component" value="Unassembled WGS sequence"/>
</dbReference>
<organism evidence="1">
    <name type="scientific">Guillardia theta (strain CCMP2712)</name>
    <name type="common">Cryptophyte</name>
    <dbReference type="NCBI Taxonomy" id="905079"/>
    <lineage>
        <taxon>Eukaryota</taxon>
        <taxon>Cryptophyceae</taxon>
        <taxon>Pyrenomonadales</taxon>
        <taxon>Geminigeraceae</taxon>
        <taxon>Guillardia</taxon>
    </lineage>
</organism>
<keyword evidence="3" id="KW-1185">Reference proteome</keyword>
<dbReference type="EnsemblProtists" id="EKX36188">
    <property type="protein sequence ID" value="EKX36188"/>
    <property type="gene ID" value="GUITHDRAFT_155311"/>
</dbReference>
<reference evidence="1 3" key="1">
    <citation type="journal article" date="2012" name="Nature">
        <title>Algal genomes reveal evolutionary mosaicism and the fate of nucleomorphs.</title>
        <authorList>
            <consortium name="DOE Joint Genome Institute"/>
            <person name="Curtis B.A."/>
            <person name="Tanifuji G."/>
            <person name="Burki F."/>
            <person name="Gruber A."/>
            <person name="Irimia M."/>
            <person name="Maruyama S."/>
            <person name="Arias M.C."/>
            <person name="Ball S.G."/>
            <person name="Gile G.H."/>
            <person name="Hirakawa Y."/>
            <person name="Hopkins J.F."/>
            <person name="Kuo A."/>
            <person name="Rensing S.A."/>
            <person name="Schmutz J."/>
            <person name="Symeonidi A."/>
            <person name="Elias M."/>
            <person name="Eveleigh R.J."/>
            <person name="Herman E.K."/>
            <person name="Klute M.J."/>
            <person name="Nakayama T."/>
            <person name="Obornik M."/>
            <person name="Reyes-Prieto A."/>
            <person name="Armbrust E.V."/>
            <person name="Aves S.J."/>
            <person name="Beiko R.G."/>
            <person name="Coutinho P."/>
            <person name="Dacks J.B."/>
            <person name="Durnford D.G."/>
            <person name="Fast N.M."/>
            <person name="Green B.R."/>
            <person name="Grisdale C.J."/>
            <person name="Hempel F."/>
            <person name="Henrissat B."/>
            <person name="Hoppner M.P."/>
            <person name="Ishida K."/>
            <person name="Kim E."/>
            <person name="Koreny L."/>
            <person name="Kroth P.G."/>
            <person name="Liu Y."/>
            <person name="Malik S.B."/>
            <person name="Maier U.G."/>
            <person name="McRose D."/>
            <person name="Mock T."/>
            <person name="Neilson J.A."/>
            <person name="Onodera N.T."/>
            <person name="Poole A.M."/>
            <person name="Pritham E.J."/>
            <person name="Richards T.A."/>
            <person name="Rocap G."/>
            <person name="Roy S.W."/>
            <person name="Sarai C."/>
            <person name="Schaack S."/>
            <person name="Shirato S."/>
            <person name="Slamovits C.H."/>
            <person name="Spencer D.F."/>
            <person name="Suzuki S."/>
            <person name="Worden A.Z."/>
            <person name="Zauner S."/>
            <person name="Barry K."/>
            <person name="Bell C."/>
            <person name="Bharti A.K."/>
            <person name="Crow J.A."/>
            <person name="Grimwood J."/>
            <person name="Kramer R."/>
            <person name="Lindquist E."/>
            <person name="Lucas S."/>
            <person name="Salamov A."/>
            <person name="McFadden G.I."/>
            <person name="Lane C.E."/>
            <person name="Keeling P.J."/>
            <person name="Gray M.W."/>
            <person name="Grigoriev I.V."/>
            <person name="Archibald J.M."/>
        </authorList>
    </citation>
    <scope>NUCLEOTIDE SEQUENCE</scope>
    <source>
        <strain evidence="1 3">CCMP2712</strain>
    </source>
</reference>
<dbReference type="GO" id="GO:0006044">
    <property type="term" value="P:N-acetylglucosamine metabolic process"/>
    <property type="evidence" value="ECO:0007669"/>
    <property type="project" value="TreeGrafter"/>
</dbReference>
<dbReference type="OMA" id="VHQSTFI"/>
<dbReference type="GO" id="GO:0016020">
    <property type="term" value="C:membrane"/>
    <property type="evidence" value="ECO:0007669"/>
    <property type="project" value="InterPro"/>
</dbReference>
<dbReference type="GeneID" id="17292943"/>
<dbReference type="Pfam" id="PF04724">
    <property type="entry name" value="Glyco_transf_17"/>
    <property type="match status" value="1"/>
</dbReference>
<reference evidence="3" key="2">
    <citation type="submission" date="2012-11" db="EMBL/GenBank/DDBJ databases">
        <authorList>
            <person name="Kuo A."/>
            <person name="Curtis B.A."/>
            <person name="Tanifuji G."/>
            <person name="Burki F."/>
            <person name="Gruber A."/>
            <person name="Irimia M."/>
            <person name="Maruyama S."/>
            <person name="Arias M.C."/>
            <person name="Ball S.G."/>
            <person name="Gile G.H."/>
            <person name="Hirakawa Y."/>
            <person name="Hopkins J.F."/>
            <person name="Rensing S.A."/>
            <person name="Schmutz J."/>
            <person name="Symeonidi A."/>
            <person name="Elias M."/>
            <person name="Eveleigh R.J."/>
            <person name="Herman E.K."/>
            <person name="Klute M.J."/>
            <person name="Nakayama T."/>
            <person name="Obornik M."/>
            <person name="Reyes-Prieto A."/>
            <person name="Armbrust E.V."/>
            <person name="Aves S.J."/>
            <person name="Beiko R.G."/>
            <person name="Coutinho P."/>
            <person name="Dacks J.B."/>
            <person name="Durnford D.G."/>
            <person name="Fast N.M."/>
            <person name="Green B.R."/>
            <person name="Grisdale C."/>
            <person name="Hempe F."/>
            <person name="Henrissat B."/>
            <person name="Hoppner M.P."/>
            <person name="Ishida K.-I."/>
            <person name="Kim E."/>
            <person name="Koreny L."/>
            <person name="Kroth P.G."/>
            <person name="Liu Y."/>
            <person name="Malik S.-B."/>
            <person name="Maier U.G."/>
            <person name="McRose D."/>
            <person name="Mock T."/>
            <person name="Neilson J.A."/>
            <person name="Onodera N.T."/>
            <person name="Poole A.M."/>
            <person name="Pritham E.J."/>
            <person name="Richards T.A."/>
            <person name="Rocap G."/>
            <person name="Roy S.W."/>
            <person name="Sarai C."/>
            <person name="Schaack S."/>
            <person name="Shirato S."/>
            <person name="Slamovits C.H."/>
            <person name="Spencer D.F."/>
            <person name="Suzuki S."/>
            <person name="Worden A.Z."/>
            <person name="Zauner S."/>
            <person name="Barry K."/>
            <person name="Bell C."/>
            <person name="Bharti A.K."/>
            <person name="Crow J.A."/>
            <person name="Grimwood J."/>
            <person name="Kramer R."/>
            <person name="Lindquist E."/>
            <person name="Lucas S."/>
            <person name="Salamov A."/>
            <person name="McFadden G.I."/>
            <person name="Lane C.E."/>
            <person name="Keeling P.J."/>
            <person name="Gray M.W."/>
            <person name="Grigoriev I.V."/>
            <person name="Archibald J.M."/>
        </authorList>
    </citation>
    <scope>NUCLEOTIDE SEQUENCE</scope>
    <source>
        <strain evidence="3">CCMP2712</strain>
    </source>
</reference>
<dbReference type="KEGG" id="gtt:GUITHDRAFT_155311"/>
<feature type="non-terminal residue" evidence="1">
    <location>
        <position position="176"/>
    </location>
</feature>
<gene>
    <name evidence="1" type="ORF">GUITHDRAFT_155311</name>
</gene>
<sequence length="176" mass="20875">MSNISIYDCVLFNNEIAMLYFRMHELFDVVDYYVVVEATTTFSGKSKSLIIPEKRHLFKKFEEKLIYFPIVHDLNFSDAWQREQFQRDCILRAIPHSLKDQDIVMLHDCDEIPNRTILEFIRSGKIALNPNGCTFPMDLWYFSMNFPPFADVWRPPNRGAVPFKKIRSYLQHISLD</sequence>
<dbReference type="HOGENOM" id="CLU_1529102_0_0_1"/>
<evidence type="ECO:0000313" key="1">
    <source>
        <dbReference type="EMBL" id="EKX36188.1"/>
    </source>
</evidence>
<name>L1IIV2_GUITC</name>
<dbReference type="GO" id="GO:0003830">
    <property type="term" value="F:beta-1,4-mannosylglycoprotein 4-beta-N-acetylglucosaminyltransferase activity"/>
    <property type="evidence" value="ECO:0007669"/>
    <property type="project" value="InterPro"/>
</dbReference>
<dbReference type="PANTHER" id="PTHR12224:SF0">
    <property type="entry name" value="BETA-1,4-MANNOSYL-GLYCOPROTEIN 4-BETA-N-ACETYLGLUCOSAMINYLTRANSFERASE"/>
    <property type="match status" value="1"/>
</dbReference>